<dbReference type="Proteomes" id="UP001163321">
    <property type="component" value="Chromosome 9"/>
</dbReference>
<reference evidence="1 2" key="1">
    <citation type="journal article" date="2022" name="bioRxiv">
        <title>The genome of the oomycete Peronosclerospora sorghi, a cosmopolitan pathogen of maize and sorghum, is inflated with dispersed pseudogenes.</title>
        <authorList>
            <person name="Fletcher K."/>
            <person name="Martin F."/>
            <person name="Isakeit T."/>
            <person name="Cavanaugh K."/>
            <person name="Magill C."/>
            <person name="Michelmore R."/>
        </authorList>
    </citation>
    <scope>NUCLEOTIDE SEQUENCE [LARGE SCALE GENOMIC DNA]</scope>
    <source>
        <strain evidence="1">P6</strain>
    </source>
</reference>
<evidence type="ECO:0000313" key="1">
    <source>
        <dbReference type="EMBL" id="KAI9905835.1"/>
    </source>
</evidence>
<organism evidence="1 2">
    <name type="scientific">Peronosclerospora sorghi</name>
    <dbReference type="NCBI Taxonomy" id="230839"/>
    <lineage>
        <taxon>Eukaryota</taxon>
        <taxon>Sar</taxon>
        <taxon>Stramenopiles</taxon>
        <taxon>Oomycota</taxon>
        <taxon>Peronosporomycetes</taxon>
        <taxon>Peronosporales</taxon>
        <taxon>Peronosporaceae</taxon>
        <taxon>Peronosclerospora</taxon>
    </lineage>
</organism>
<sequence length="59" mass="7038">MELRQMTVDHIRRYRDDVEATILGTEAMYFDEYCQGMTQASPVVWGDDYTLMDLSMHWD</sequence>
<proteinExistence type="predicted"/>
<evidence type="ECO:0000313" key="2">
    <source>
        <dbReference type="Proteomes" id="UP001163321"/>
    </source>
</evidence>
<gene>
    <name evidence="1" type="ORF">PsorP6_013731</name>
</gene>
<comment type="caution">
    <text evidence="1">The sequence shown here is derived from an EMBL/GenBank/DDBJ whole genome shotgun (WGS) entry which is preliminary data.</text>
</comment>
<name>A0ACC0VHG7_9STRA</name>
<protein>
    <submittedName>
        <fullName evidence="1">Uncharacterized protein</fullName>
    </submittedName>
</protein>
<accession>A0ACC0VHG7</accession>
<dbReference type="EMBL" id="CM047588">
    <property type="protein sequence ID" value="KAI9905835.1"/>
    <property type="molecule type" value="Genomic_DNA"/>
</dbReference>
<keyword evidence="2" id="KW-1185">Reference proteome</keyword>